<dbReference type="EMBL" id="BOOH01000065">
    <property type="protein sequence ID" value="GIH80900.1"/>
    <property type="molecule type" value="Genomic_DNA"/>
</dbReference>
<accession>A0A8J3W9D9</accession>
<dbReference type="InterPro" id="IPR006680">
    <property type="entry name" value="Amidohydro-rel"/>
</dbReference>
<evidence type="ECO:0000313" key="2">
    <source>
        <dbReference type="EMBL" id="GIH80900.1"/>
    </source>
</evidence>
<proteinExistence type="predicted"/>
<dbReference type="InterPro" id="IPR051781">
    <property type="entry name" value="Metallo-dep_Hydrolase"/>
</dbReference>
<sequence length="386" mass="39249">MARVFDGERLLDGITVVLVEDGRIAGVAPGPAAPDGWPTRDLPDGTLLPGLIDAHVHLCADSGPGALDRLTGYTREQLEDTIEASLEAHLAAGVTTVRDLGDYRDAVPAWRSKGRPGLPSVVAAGAPITSVGGHCWSMGGEAQGADGLREAVRRRAERGADIVKIMASGGVLTPGTDTMSPQFTDDELKAAVDEAHALGLPITAHAHALAAVRQALDAGVDGIEHCTCLTPAGVQLDDALLAALAESEIVVCATLGSDPGVVVPPQIVAMAERAGITEAVLQEAVARLHRGGVRLVAGSDAGIGPAKPHGLLPATLEEYVRSGLPATSVLAAATSVAADACGVGDRKGRIRPGYEADLLVVDGDPTRDITAAGSPLAVYLAGQPAS</sequence>
<dbReference type="PANTHER" id="PTHR43135:SF3">
    <property type="entry name" value="ALPHA-D-RIBOSE 1-METHYLPHOSPHONATE 5-TRIPHOSPHATE DIPHOSPHATASE"/>
    <property type="match status" value="1"/>
</dbReference>
<dbReference type="Proteomes" id="UP000616724">
    <property type="component" value="Unassembled WGS sequence"/>
</dbReference>
<feature type="domain" description="Amidohydrolase-related" evidence="1">
    <location>
        <begin position="46"/>
        <end position="378"/>
    </location>
</feature>
<gene>
    <name evidence="2" type="ORF">Plo01_73290</name>
</gene>
<evidence type="ECO:0000313" key="3">
    <source>
        <dbReference type="Proteomes" id="UP000616724"/>
    </source>
</evidence>
<dbReference type="SUPFAM" id="SSF51338">
    <property type="entry name" value="Composite domain of metallo-dependent hydrolases"/>
    <property type="match status" value="1"/>
</dbReference>
<dbReference type="Gene3D" id="2.30.40.10">
    <property type="entry name" value="Urease, subunit C, domain 1"/>
    <property type="match status" value="1"/>
</dbReference>
<dbReference type="GO" id="GO:0016810">
    <property type="term" value="F:hydrolase activity, acting on carbon-nitrogen (but not peptide) bonds"/>
    <property type="evidence" value="ECO:0007669"/>
    <property type="project" value="InterPro"/>
</dbReference>
<comment type="caution">
    <text evidence="2">The sequence shown here is derived from an EMBL/GenBank/DDBJ whole genome shotgun (WGS) entry which is preliminary data.</text>
</comment>
<dbReference type="SUPFAM" id="SSF51556">
    <property type="entry name" value="Metallo-dependent hydrolases"/>
    <property type="match status" value="1"/>
</dbReference>
<protein>
    <recommendedName>
        <fullName evidence="1">Amidohydrolase-related domain-containing protein</fullName>
    </recommendedName>
</protein>
<keyword evidence="3" id="KW-1185">Reference proteome</keyword>
<evidence type="ECO:0000259" key="1">
    <source>
        <dbReference type="Pfam" id="PF01979"/>
    </source>
</evidence>
<dbReference type="InterPro" id="IPR011059">
    <property type="entry name" value="Metal-dep_hydrolase_composite"/>
</dbReference>
<name>A0A8J3W9D9_9ACTN</name>
<dbReference type="AlphaFoldDB" id="A0A8J3W9D9"/>
<dbReference type="PANTHER" id="PTHR43135">
    <property type="entry name" value="ALPHA-D-RIBOSE 1-METHYLPHOSPHONATE 5-TRIPHOSPHATE DIPHOSPHATASE"/>
    <property type="match status" value="1"/>
</dbReference>
<dbReference type="Pfam" id="PF01979">
    <property type="entry name" value="Amidohydro_1"/>
    <property type="match status" value="1"/>
</dbReference>
<dbReference type="InterPro" id="IPR032466">
    <property type="entry name" value="Metal_Hydrolase"/>
</dbReference>
<organism evidence="2 3">
    <name type="scientific">Planobispora longispora</name>
    <dbReference type="NCBI Taxonomy" id="28887"/>
    <lineage>
        <taxon>Bacteria</taxon>
        <taxon>Bacillati</taxon>
        <taxon>Actinomycetota</taxon>
        <taxon>Actinomycetes</taxon>
        <taxon>Streptosporangiales</taxon>
        <taxon>Streptosporangiaceae</taxon>
        <taxon>Planobispora</taxon>
    </lineage>
</organism>
<dbReference type="Gene3D" id="3.20.20.140">
    <property type="entry name" value="Metal-dependent hydrolases"/>
    <property type="match status" value="1"/>
</dbReference>
<reference evidence="2 3" key="1">
    <citation type="submission" date="2021-01" db="EMBL/GenBank/DDBJ databases">
        <title>Whole genome shotgun sequence of Planobispora longispora NBRC 13918.</title>
        <authorList>
            <person name="Komaki H."/>
            <person name="Tamura T."/>
        </authorList>
    </citation>
    <scope>NUCLEOTIDE SEQUENCE [LARGE SCALE GENOMIC DNA]</scope>
    <source>
        <strain evidence="2 3">NBRC 13918</strain>
    </source>
</reference>